<dbReference type="PROSITE" id="PS51839">
    <property type="entry name" value="4FE4S_HC3"/>
    <property type="match status" value="1"/>
</dbReference>
<dbReference type="PROSITE" id="PS51379">
    <property type="entry name" value="4FE4S_FER_2"/>
    <property type="match status" value="2"/>
</dbReference>
<dbReference type="SUPFAM" id="SSF46548">
    <property type="entry name" value="alpha-helical ferredoxin"/>
    <property type="match status" value="1"/>
</dbReference>
<comment type="subcellular location">
    <subcellularLocation>
        <location evidence="2">Membrane</location>
    </subcellularLocation>
</comment>
<evidence type="ECO:0000256" key="5">
    <source>
        <dbReference type="ARBA" id="ARBA00022714"/>
    </source>
</evidence>
<dbReference type="InterPro" id="IPR017896">
    <property type="entry name" value="4Fe4S_Fe-S-bd"/>
</dbReference>
<keyword evidence="10" id="KW-0411">Iron-sulfur</keyword>
<dbReference type="GO" id="GO:0016020">
    <property type="term" value="C:membrane"/>
    <property type="evidence" value="ECO:0007669"/>
    <property type="project" value="UniProtKB-SubCell"/>
</dbReference>
<evidence type="ECO:0000256" key="6">
    <source>
        <dbReference type="ARBA" id="ARBA00022723"/>
    </source>
</evidence>
<comment type="cofactor">
    <cofactor evidence="13">
        <name>[2Fe-2S] cluster</name>
        <dbReference type="ChEBI" id="CHEBI:190135"/>
    </cofactor>
</comment>
<dbReference type="SUPFAM" id="SSF54862">
    <property type="entry name" value="4Fe-4S ferredoxins"/>
    <property type="match status" value="1"/>
</dbReference>
<keyword evidence="5" id="KW-0001">2Fe-2S</keyword>
<dbReference type="PANTHER" id="PTHR42783">
    <property type="entry name" value="GLUTAMATE SYNTHASE [NADPH] SMALL CHAIN"/>
    <property type="match status" value="1"/>
</dbReference>
<evidence type="ECO:0000313" key="17">
    <source>
        <dbReference type="EMBL" id="MBT9144525.1"/>
    </source>
</evidence>
<evidence type="ECO:0000256" key="3">
    <source>
        <dbReference type="ARBA" id="ARBA00005404"/>
    </source>
</evidence>
<dbReference type="Gene3D" id="3.10.20.740">
    <property type="match status" value="1"/>
</dbReference>
<evidence type="ECO:0000256" key="8">
    <source>
        <dbReference type="ARBA" id="ARBA00022967"/>
    </source>
</evidence>
<evidence type="ECO:0000256" key="9">
    <source>
        <dbReference type="ARBA" id="ARBA00023004"/>
    </source>
</evidence>
<evidence type="ECO:0000256" key="11">
    <source>
        <dbReference type="ARBA" id="ARBA00023027"/>
    </source>
</evidence>
<dbReference type="InterPro" id="IPR017900">
    <property type="entry name" value="4Fe4S_Fe_S_CS"/>
</dbReference>
<dbReference type="Gene3D" id="3.50.50.60">
    <property type="entry name" value="FAD/NAD(P)-binding domain"/>
    <property type="match status" value="2"/>
</dbReference>
<dbReference type="SUPFAM" id="SSF54292">
    <property type="entry name" value="2Fe-2S ferredoxin-like"/>
    <property type="match status" value="1"/>
</dbReference>
<dbReference type="PANTHER" id="PTHR42783:SF3">
    <property type="entry name" value="GLUTAMATE SYNTHASE [NADPH] SMALL CHAIN-RELATED"/>
    <property type="match status" value="1"/>
</dbReference>
<comment type="caution">
    <text evidence="17">The sequence shown here is derived from an EMBL/GenBank/DDBJ whole genome shotgun (WGS) entry which is preliminary data.</text>
</comment>
<dbReference type="InterPro" id="IPR019574">
    <property type="entry name" value="NADH_UbQ_OxRdtase_Gsu_4Fe4S-bd"/>
</dbReference>
<keyword evidence="12" id="KW-0472">Membrane</keyword>
<evidence type="ECO:0000313" key="18">
    <source>
        <dbReference type="Proteomes" id="UP000811545"/>
    </source>
</evidence>
<dbReference type="Pfam" id="PF10588">
    <property type="entry name" value="NADH-G_4Fe-4S_3"/>
    <property type="match status" value="1"/>
</dbReference>
<dbReference type="Pfam" id="PF22117">
    <property type="entry name" value="Fer4_Nqo3"/>
    <property type="match status" value="1"/>
</dbReference>
<dbReference type="InterPro" id="IPR036010">
    <property type="entry name" value="2Fe-2S_ferredoxin-like_sf"/>
</dbReference>
<organism evidence="17 18">
    <name type="scientific">Psychracetigena formicireducens</name>
    <dbReference type="NCBI Taxonomy" id="2986056"/>
    <lineage>
        <taxon>Bacteria</taxon>
        <taxon>Bacillati</taxon>
        <taxon>Candidatus Lithacetigenota</taxon>
        <taxon>Candidatus Psychracetigena</taxon>
    </lineage>
</organism>
<comment type="cofactor">
    <cofactor evidence="1">
        <name>[4Fe-4S] cluster</name>
        <dbReference type="ChEBI" id="CHEBI:49883"/>
    </cofactor>
</comment>
<dbReference type="GO" id="GO:0051539">
    <property type="term" value="F:4 iron, 4 sulfur cluster binding"/>
    <property type="evidence" value="ECO:0007669"/>
    <property type="project" value="UniProtKB-KW"/>
</dbReference>
<dbReference type="EMBL" id="QLTW01000010">
    <property type="protein sequence ID" value="MBT9144525.1"/>
    <property type="molecule type" value="Genomic_DNA"/>
</dbReference>
<dbReference type="PROSITE" id="PS00641">
    <property type="entry name" value="COMPLEX1_75K_1"/>
    <property type="match status" value="1"/>
</dbReference>
<protein>
    <submittedName>
        <fullName evidence="17">NADPH-Fe(3+) oxidoreductase subunit beta</fullName>
        <ecNumber evidence="17">1.-.-.-</ecNumber>
    </submittedName>
</protein>
<dbReference type="GO" id="GO:0008137">
    <property type="term" value="F:NADH dehydrogenase (ubiquinone) activity"/>
    <property type="evidence" value="ECO:0007669"/>
    <property type="project" value="InterPro"/>
</dbReference>
<keyword evidence="7" id="KW-0677">Repeat</keyword>
<dbReference type="InterPro" id="IPR023753">
    <property type="entry name" value="FAD/NAD-binding_dom"/>
</dbReference>
<dbReference type="FunFam" id="3.30.70.20:FF:000035">
    <property type="entry name" value="Iron hydrogenase 1"/>
    <property type="match status" value="1"/>
</dbReference>
<dbReference type="InterPro" id="IPR001041">
    <property type="entry name" value="2Fe-2S_ferredoxin-type"/>
</dbReference>
<evidence type="ECO:0000256" key="12">
    <source>
        <dbReference type="ARBA" id="ARBA00023136"/>
    </source>
</evidence>
<reference evidence="17 18" key="1">
    <citation type="journal article" date="2021" name="bioRxiv">
        <title>Unique metabolic strategies in Hadean analogues reveal hints for primordial physiology.</title>
        <authorList>
            <person name="Nobu M.K."/>
            <person name="Nakai R."/>
            <person name="Tamazawa S."/>
            <person name="Mori H."/>
            <person name="Toyoda A."/>
            <person name="Ijiri A."/>
            <person name="Suzuki S."/>
            <person name="Kurokawa K."/>
            <person name="Kamagata Y."/>
            <person name="Tamaki H."/>
        </authorList>
    </citation>
    <scope>NUCLEOTIDE SEQUENCE [LARGE SCALE GENOMIC DNA]</scope>
    <source>
        <strain evidence="17">BS525</strain>
    </source>
</reference>
<dbReference type="AlphaFoldDB" id="A0A9E2F5M8"/>
<dbReference type="FunFam" id="3.10.20.740:FF:000004">
    <property type="entry name" value="NADH-quinone oxidoreductase"/>
    <property type="match status" value="1"/>
</dbReference>
<name>A0A9E2F5M8_PSYF1</name>
<dbReference type="GO" id="GO:0042773">
    <property type="term" value="P:ATP synthesis coupled electron transport"/>
    <property type="evidence" value="ECO:0007669"/>
    <property type="project" value="InterPro"/>
</dbReference>
<evidence type="ECO:0000259" key="15">
    <source>
        <dbReference type="PROSITE" id="PS51379"/>
    </source>
</evidence>
<evidence type="ECO:0000259" key="16">
    <source>
        <dbReference type="PROSITE" id="PS51839"/>
    </source>
</evidence>
<dbReference type="CDD" id="cd00207">
    <property type="entry name" value="fer2"/>
    <property type="match status" value="1"/>
</dbReference>
<dbReference type="PROSITE" id="PS51085">
    <property type="entry name" value="2FE2S_FER_2"/>
    <property type="match status" value="1"/>
</dbReference>
<keyword evidence="11" id="KW-0520">NAD</keyword>
<dbReference type="SMART" id="SM00929">
    <property type="entry name" value="NADH-G_4Fe-4S_3"/>
    <property type="match status" value="1"/>
</dbReference>
<dbReference type="InterPro" id="IPR009051">
    <property type="entry name" value="Helical_ferredxn"/>
</dbReference>
<feature type="domain" description="4Fe-4S His(Cys)3-ligated-type" evidence="16">
    <location>
        <begin position="80"/>
        <end position="119"/>
    </location>
</feature>
<proteinExistence type="inferred from homology"/>
<feature type="domain" description="2Fe-2S ferredoxin-type" evidence="14">
    <location>
        <begin position="2"/>
        <end position="80"/>
    </location>
</feature>
<dbReference type="GO" id="GO:0016491">
    <property type="term" value="F:oxidoreductase activity"/>
    <property type="evidence" value="ECO:0007669"/>
    <property type="project" value="UniProtKB-KW"/>
</dbReference>
<dbReference type="Pfam" id="PF14691">
    <property type="entry name" value="Fer4_20"/>
    <property type="match status" value="1"/>
</dbReference>
<keyword evidence="17" id="KW-0560">Oxidoreductase</keyword>
<dbReference type="Pfam" id="PF07992">
    <property type="entry name" value="Pyr_redox_2"/>
    <property type="match status" value="1"/>
</dbReference>
<dbReference type="InterPro" id="IPR000283">
    <property type="entry name" value="NADH_UbQ_OxRdtase_75kDa_su_CS"/>
</dbReference>
<dbReference type="InterPro" id="IPR028261">
    <property type="entry name" value="DPD_II"/>
</dbReference>
<evidence type="ECO:0000256" key="4">
    <source>
        <dbReference type="ARBA" id="ARBA00022485"/>
    </source>
</evidence>
<dbReference type="Proteomes" id="UP000811545">
    <property type="component" value="Unassembled WGS sequence"/>
</dbReference>
<dbReference type="PRINTS" id="PR00419">
    <property type="entry name" value="ADXRDTASE"/>
</dbReference>
<evidence type="ECO:0000256" key="10">
    <source>
        <dbReference type="ARBA" id="ARBA00023014"/>
    </source>
</evidence>
<dbReference type="EC" id="1.-.-.-" evidence="17"/>
<dbReference type="PROSITE" id="PS00198">
    <property type="entry name" value="4FE4S_FER_1"/>
    <property type="match status" value="1"/>
</dbReference>
<dbReference type="GO" id="GO:0046872">
    <property type="term" value="F:metal ion binding"/>
    <property type="evidence" value="ECO:0007669"/>
    <property type="project" value="UniProtKB-KW"/>
</dbReference>
<feature type="domain" description="4Fe-4S ferredoxin-type" evidence="15">
    <location>
        <begin position="182"/>
        <end position="211"/>
    </location>
</feature>
<gene>
    <name evidence="17" type="primary">sfrB</name>
    <name evidence="17" type="ORF">DDT42_00366</name>
</gene>
<evidence type="ECO:0000256" key="2">
    <source>
        <dbReference type="ARBA" id="ARBA00004370"/>
    </source>
</evidence>
<keyword evidence="6" id="KW-0479">Metal-binding</keyword>
<dbReference type="Gene3D" id="3.40.50.720">
    <property type="entry name" value="NAD(P)-binding Rossmann-like Domain"/>
    <property type="match status" value="1"/>
</dbReference>
<feature type="domain" description="4Fe-4S ferredoxin-type" evidence="15">
    <location>
        <begin position="138"/>
        <end position="169"/>
    </location>
</feature>
<keyword evidence="9" id="KW-0408">Iron</keyword>
<dbReference type="Pfam" id="PF13510">
    <property type="entry name" value="Fer2_4"/>
    <property type="match status" value="1"/>
</dbReference>
<evidence type="ECO:0000256" key="1">
    <source>
        <dbReference type="ARBA" id="ARBA00001966"/>
    </source>
</evidence>
<accession>A0A9E2F5M8</accession>
<keyword evidence="8" id="KW-1278">Translocase</keyword>
<dbReference type="InterPro" id="IPR036188">
    <property type="entry name" value="FAD/NAD-bd_sf"/>
</dbReference>
<dbReference type="Gene3D" id="1.10.1060.10">
    <property type="entry name" value="Alpha-helical ferredoxin"/>
    <property type="match status" value="1"/>
</dbReference>
<evidence type="ECO:0000256" key="7">
    <source>
        <dbReference type="ARBA" id="ARBA00022737"/>
    </source>
</evidence>
<evidence type="ECO:0000259" key="14">
    <source>
        <dbReference type="PROSITE" id="PS51085"/>
    </source>
</evidence>
<dbReference type="GO" id="GO:0051537">
    <property type="term" value="F:2 iron, 2 sulfur cluster binding"/>
    <property type="evidence" value="ECO:0007669"/>
    <property type="project" value="UniProtKB-KW"/>
</dbReference>
<dbReference type="Gene3D" id="3.30.70.20">
    <property type="match status" value="1"/>
</dbReference>
<sequence length="708" mass="78420">MNKVHLTINDQKMIARADDTILKSALREGIYIPNLCYHPNLSPFGACRLCVVEVENMRGYPTSCTTPVQEGMRIKTNTKSLNEIRKASMELMLSEHPQDCLTCIKNQKCELQSLSAYLGINNVTFPRVQKNLPKDLDTPLFIRDLDKCILCGRCVRACQELRGVGAIDFIFRGYDSMVGTKFSKPLRESECRFCTACVEVCPTAALFDKNTLWLPREEKEKYLVPCTYNCPANIDVPKYVRLVGEGNYTEALAVIRERVPFPAILGRACFHPCETVCRRQEINDPISIKNLKRVAADKGDWDYWRSKINKKPATEKSVAIIGSGPAGLTAAYHLLKLGHQVTIFEALPELGGMMRYGIPAYRLPREVLDSEIQEILNLGLQVKTDFKIVDLDALINDYSAILIASGAHLGVKLGIDGENLPGVYDCVSFLRDVASGKKIALSDRVGVIGGGNAAMDTARTALRLGSKSVTILYRRSQVEMPANPEEITETEDEGVKIDCLTSPVKIVFDGQCLKITCAQMMLGEPDASGRRRPIPIKGCDLDSEFDSIIIAIGQNSEIPEGWGVSQSQGVIQVNQNTLETTRKGVFAAGDIVLGPASVIEAIAQGRKSASNIDIFLGGTGIIDEIFTKPEIPPCQIGRIDNFSDLDRVCPKYEDEHSRINSFVEVQKLLVDDKAKIEGNRCLKCDIRLLIDENIPTPADERSYLKEYK</sequence>
<keyword evidence="4" id="KW-0004">4Fe-4S</keyword>
<evidence type="ECO:0000256" key="13">
    <source>
        <dbReference type="ARBA" id="ARBA00034078"/>
    </source>
</evidence>
<dbReference type="SUPFAM" id="SSF51971">
    <property type="entry name" value="Nucleotide-binding domain"/>
    <property type="match status" value="2"/>
</dbReference>
<dbReference type="InterPro" id="IPR054351">
    <property type="entry name" value="NADH_UbQ_OxRdtase_ferredoxin"/>
</dbReference>
<comment type="similarity">
    <text evidence="3">Belongs to the complex I 75 kDa subunit family.</text>
</comment>